<feature type="chain" id="PRO_5022024810" evidence="1">
    <location>
        <begin position="21"/>
        <end position="390"/>
    </location>
</feature>
<gene>
    <name evidence="3" type="ORF">RSO01_35900</name>
</gene>
<dbReference type="PANTHER" id="PTHR21666:SF270">
    <property type="entry name" value="MUREIN HYDROLASE ACTIVATOR ENVC"/>
    <property type="match status" value="1"/>
</dbReference>
<dbReference type="GO" id="GO:0004222">
    <property type="term" value="F:metalloendopeptidase activity"/>
    <property type="evidence" value="ECO:0007669"/>
    <property type="project" value="TreeGrafter"/>
</dbReference>
<feature type="domain" description="M23ase beta-sheet core" evidence="2">
    <location>
        <begin position="229"/>
        <end position="325"/>
    </location>
</feature>
<protein>
    <submittedName>
        <fullName evidence="3">Peptidase M23</fullName>
    </submittedName>
</protein>
<dbReference type="Pfam" id="PF01551">
    <property type="entry name" value="Peptidase_M23"/>
    <property type="match status" value="1"/>
</dbReference>
<dbReference type="CDD" id="cd12797">
    <property type="entry name" value="M23_peptidase"/>
    <property type="match status" value="1"/>
</dbReference>
<dbReference type="InterPro" id="IPR011055">
    <property type="entry name" value="Dup_hybrid_motif"/>
</dbReference>
<dbReference type="InterPro" id="IPR050570">
    <property type="entry name" value="Cell_wall_metabolism_enzyme"/>
</dbReference>
<evidence type="ECO:0000259" key="2">
    <source>
        <dbReference type="Pfam" id="PF01551"/>
    </source>
</evidence>
<name>A0A512NBW1_9HYPH</name>
<reference evidence="3 4" key="1">
    <citation type="submission" date="2019-07" db="EMBL/GenBank/DDBJ databases">
        <title>Whole genome shotgun sequence of Reyranella soli NBRC 108950.</title>
        <authorList>
            <person name="Hosoyama A."/>
            <person name="Uohara A."/>
            <person name="Ohji S."/>
            <person name="Ichikawa N."/>
        </authorList>
    </citation>
    <scope>NUCLEOTIDE SEQUENCE [LARGE SCALE GENOMIC DNA]</scope>
    <source>
        <strain evidence="3 4">NBRC 108950</strain>
    </source>
</reference>
<keyword evidence="4" id="KW-1185">Reference proteome</keyword>
<dbReference type="SUPFAM" id="SSF51261">
    <property type="entry name" value="Duplicated hybrid motif"/>
    <property type="match status" value="1"/>
</dbReference>
<dbReference type="InterPro" id="IPR016047">
    <property type="entry name" value="M23ase_b-sheet_dom"/>
</dbReference>
<dbReference type="Proteomes" id="UP000321058">
    <property type="component" value="Unassembled WGS sequence"/>
</dbReference>
<dbReference type="AlphaFoldDB" id="A0A512NBW1"/>
<accession>A0A512NBW1</accession>
<evidence type="ECO:0000313" key="3">
    <source>
        <dbReference type="EMBL" id="GEP56424.1"/>
    </source>
</evidence>
<evidence type="ECO:0000313" key="4">
    <source>
        <dbReference type="Proteomes" id="UP000321058"/>
    </source>
</evidence>
<organism evidence="3 4">
    <name type="scientific">Reyranella soli</name>
    <dbReference type="NCBI Taxonomy" id="1230389"/>
    <lineage>
        <taxon>Bacteria</taxon>
        <taxon>Pseudomonadati</taxon>
        <taxon>Pseudomonadota</taxon>
        <taxon>Alphaproteobacteria</taxon>
        <taxon>Hyphomicrobiales</taxon>
        <taxon>Reyranellaceae</taxon>
        <taxon>Reyranella</taxon>
    </lineage>
</organism>
<dbReference type="RefSeq" id="WP_147150507.1">
    <property type="nucleotide sequence ID" value="NZ_BKAJ01000065.1"/>
</dbReference>
<evidence type="ECO:0000256" key="1">
    <source>
        <dbReference type="SAM" id="SignalP"/>
    </source>
</evidence>
<sequence length="390" mass="41034">MPARALAALAVAFAWCLALAAVPAVGQEPVLTPFVADVLWAPNPASGSDGRRHLVYELRVANTTASGLALNKVEVLDEPSGKLLLSLDRDGLGTRFSIGGRRGSESADLGVGQFGVLFLHVALEPGDLPRAIAHRLSLRLVQPDIDFSATVARTPVVGRPEVVLGPPLLGTGYVAADGCCDSIRHVRALLALNGHFTLAQRFAIDWEQIDSENRVVKGDTKTLSNYVIYGRDVLAVADGTVVSSRNDLPEQVPGALPQGMTIDQADGNFVVLDIGGGNYVLYAHMQPGSVTVKAGARVKRGDVLGKVGNTGNTQAPHLHLHVMDGPSPLASNGLPYVFDSFKLTAVDKAGTADFDKAEATGSPLTLTPVSPPQVLSRVLPLDLSVVEFAR</sequence>
<feature type="signal peptide" evidence="1">
    <location>
        <begin position="1"/>
        <end position="20"/>
    </location>
</feature>
<comment type="caution">
    <text evidence="3">The sequence shown here is derived from an EMBL/GenBank/DDBJ whole genome shotgun (WGS) entry which is preliminary data.</text>
</comment>
<dbReference type="Gene3D" id="2.70.70.10">
    <property type="entry name" value="Glucose Permease (Domain IIA)"/>
    <property type="match status" value="1"/>
</dbReference>
<dbReference type="EMBL" id="BKAJ01000065">
    <property type="protein sequence ID" value="GEP56424.1"/>
    <property type="molecule type" value="Genomic_DNA"/>
</dbReference>
<dbReference type="OrthoDB" id="9795421at2"/>
<dbReference type="PANTHER" id="PTHR21666">
    <property type="entry name" value="PEPTIDASE-RELATED"/>
    <property type="match status" value="1"/>
</dbReference>
<proteinExistence type="predicted"/>
<keyword evidence="1" id="KW-0732">Signal</keyword>